<gene>
    <name evidence="2" type="ORF">F936_02803</name>
</gene>
<dbReference type="Pfam" id="PF08666">
    <property type="entry name" value="SAF"/>
    <property type="match status" value="1"/>
</dbReference>
<dbReference type="SMART" id="SM00858">
    <property type="entry name" value="SAF"/>
    <property type="match status" value="1"/>
</dbReference>
<keyword evidence="3" id="KW-1185">Reference proteome</keyword>
<proteinExistence type="predicted"/>
<protein>
    <submittedName>
        <fullName evidence="2">Flp pilus assembly protein CpaB</fullName>
    </submittedName>
</protein>
<dbReference type="Proteomes" id="UP000013024">
    <property type="component" value="Unassembled WGS sequence"/>
</dbReference>
<dbReference type="GeneID" id="92918833"/>
<dbReference type="InterPro" id="IPR013974">
    <property type="entry name" value="SAF"/>
</dbReference>
<sequence length="280" mass="30545">MNLPHINKKVFAFIISILIGLFSIWGFKKAFDHKVESLTQKGPEVAYVVASKELSAGNVITTNVVSQRNVPSEYQQSNAVLASDYDSVDGLPLKVDLKPGDIIMYSMVEMKKDISKLIPPGRRALTIPVDDESSISTMLKPGDLIDLMVTLQSNEKTATVPLIQGVKILATGKQTDVNYEVGDSSGYTNITLDVSAEDAKNITMAASMGRISAVLRNPDDQVMSDTSGFMQLVNTQKRNTVVKTPTVPVSVPVLRPEVNSHIQENQKSSGFNIIYGNKDE</sequence>
<name>A0ABN0K823_ACICA</name>
<evidence type="ECO:0000313" key="3">
    <source>
        <dbReference type="Proteomes" id="UP000013024"/>
    </source>
</evidence>
<dbReference type="EMBL" id="APQI01000004">
    <property type="protein sequence ID" value="ENV99717.1"/>
    <property type="molecule type" value="Genomic_DNA"/>
</dbReference>
<organism evidence="2 3">
    <name type="scientific">Acinetobacter calcoaceticus DSM 30006 = CIP 81.8</name>
    <dbReference type="NCBI Taxonomy" id="981331"/>
    <lineage>
        <taxon>Bacteria</taxon>
        <taxon>Pseudomonadati</taxon>
        <taxon>Pseudomonadota</taxon>
        <taxon>Gammaproteobacteria</taxon>
        <taxon>Moraxellales</taxon>
        <taxon>Moraxellaceae</taxon>
        <taxon>Acinetobacter</taxon>
        <taxon>Acinetobacter calcoaceticus/baumannii complex</taxon>
    </lineage>
</organism>
<reference evidence="2 3" key="1">
    <citation type="submission" date="2013-02" db="EMBL/GenBank/DDBJ databases">
        <title>The Genome Sequence of Acinetobacter calcoaceticus CIP 81.8.</title>
        <authorList>
            <consortium name="The Broad Institute Genome Sequencing Platform"/>
            <consortium name="The Broad Institute Genome Sequencing Center for Infectious Disease"/>
            <person name="Cerqueira G."/>
            <person name="Feldgarden M."/>
            <person name="Courvalin P."/>
            <person name="Perichon B."/>
            <person name="Grillot-Courvalin C."/>
            <person name="Clermont D."/>
            <person name="Rocha E."/>
            <person name="Yoon E.-J."/>
            <person name="Nemec A."/>
            <person name="Walker B."/>
            <person name="Young S.K."/>
            <person name="Zeng Q."/>
            <person name="Gargeya S."/>
            <person name="Fitzgerald M."/>
            <person name="Haas B."/>
            <person name="Abouelleil A."/>
            <person name="Alvarado L."/>
            <person name="Arachchi H.M."/>
            <person name="Berlin A.M."/>
            <person name="Chapman S.B."/>
            <person name="Dewar J."/>
            <person name="Goldberg J."/>
            <person name="Griggs A."/>
            <person name="Gujja S."/>
            <person name="Hansen M."/>
            <person name="Howarth C."/>
            <person name="Imamovic A."/>
            <person name="Larimer J."/>
            <person name="McCowan C."/>
            <person name="Murphy C."/>
            <person name="Neiman D."/>
            <person name="Pearson M."/>
            <person name="Priest M."/>
            <person name="Roberts A."/>
            <person name="Saif S."/>
            <person name="Shea T."/>
            <person name="Sisk P."/>
            <person name="Sykes S."/>
            <person name="Wortman J."/>
            <person name="Nusbaum C."/>
            <person name="Birren B."/>
        </authorList>
    </citation>
    <scope>NUCLEOTIDE SEQUENCE [LARGE SCALE GENOMIC DNA]</scope>
    <source>
        <strain evidence="2 3">CIP 81.8</strain>
    </source>
</reference>
<dbReference type="InterPro" id="IPR031571">
    <property type="entry name" value="RcpC_dom"/>
</dbReference>
<dbReference type="Pfam" id="PF16976">
    <property type="entry name" value="RcpC"/>
    <property type="match status" value="1"/>
</dbReference>
<dbReference type="RefSeq" id="WP_005048233.1">
    <property type="nucleotide sequence ID" value="NZ_KB849780.1"/>
</dbReference>
<dbReference type="NCBIfam" id="TIGR03177">
    <property type="entry name" value="pilus_cpaB"/>
    <property type="match status" value="1"/>
</dbReference>
<dbReference type="CDD" id="cd11614">
    <property type="entry name" value="SAF_CpaB_FlgA_like"/>
    <property type="match status" value="1"/>
</dbReference>
<feature type="domain" description="SAF" evidence="1">
    <location>
        <begin position="45"/>
        <end position="109"/>
    </location>
</feature>
<accession>A0ABN0K823</accession>
<evidence type="ECO:0000313" key="2">
    <source>
        <dbReference type="EMBL" id="ENV99717.1"/>
    </source>
</evidence>
<dbReference type="InterPro" id="IPR017592">
    <property type="entry name" value="Pilus_assmbl_Flp-typ_CpaB"/>
</dbReference>
<evidence type="ECO:0000259" key="1">
    <source>
        <dbReference type="SMART" id="SM00858"/>
    </source>
</evidence>
<comment type="caution">
    <text evidence="2">The sequence shown here is derived from an EMBL/GenBank/DDBJ whole genome shotgun (WGS) entry which is preliminary data.</text>
</comment>